<proteinExistence type="predicted"/>
<gene>
    <name evidence="1" type="ORF">YALI1_F16232g</name>
</gene>
<dbReference type="VEuPathDB" id="FungiDB:YALI1_F16232g"/>
<dbReference type="GeneID" id="94583937"/>
<accession>A0A1D8NN23</accession>
<evidence type="ECO:0000313" key="1">
    <source>
        <dbReference type="EMBL" id="AOW07050.1"/>
    </source>
</evidence>
<protein>
    <submittedName>
        <fullName evidence="1">Uncharacterized protein</fullName>
    </submittedName>
</protein>
<dbReference type="EMBL" id="CP017558">
    <property type="protein sequence ID" value="AOW07050.1"/>
    <property type="molecule type" value="Genomic_DNA"/>
</dbReference>
<name>A0A1D8NN23_YARLL</name>
<evidence type="ECO:0000313" key="2">
    <source>
        <dbReference type="Proteomes" id="UP000182444"/>
    </source>
</evidence>
<dbReference type="Proteomes" id="UP000182444">
    <property type="component" value="Chromosome 1F"/>
</dbReference>
<organism evidence="1 2">
    <name type="scientific">Yarrowia lipolytica</name>
    <name type="common">Candida lipolytica</name>
    <dbReference type="NCBI Taxonomy" id="4952"/>
    <lineage>
        <taxon>Eukaryota</taxon>
        <taxon>Fungi</taxon>
        <taxon>Dikarya</taxon>
        <taxon>Ascomycota</taxon>
        <taxon>Saccharomycotina</taxon>
        <taxon>Dipodascomycetes</taxon>
        <taxon>Dipodascales</taxon>
        <taxon>Dipodascales incertae sedis</taxon>
        <taxon>Yarrowia</taxon>
    </lineage>
</organism>
<dbReference type="AlphaFoldDB" id="A0A1D8NN23"/>
<dbReference type="RefSeq" id="XP_068139453.1">
    <property type="nucleotide sequence ID" value="XM_068283352.1"/>
</dbReference>
<reference evidence="1 2" key="1">
    <citation type="journal article" date="2016" name="PLoS ONE">
        <title>Sequence Assembly of Yarrowia lipolytica Strain W29/CLIB89 Shows Transposable Element Diversity.</title>
        <authorList>
            <person name="Magnan C."/>
            <person name="Yu J."/>
            <person name="Chang I."/>
            <person name="Jahn E."/>
            <person name="Kanomata Y."/>
            <person name="Wu J."/>
            <person name="Zeller M."/>
            <person name="Oakes M."/>
            <person name="Baldi P."/>
            <person name="Sandmeyer S."/>
        </authorList>
    </citation>
    <scope>NUCLEOTIDE SEQUENCE [LARGE SCALE GENOMIC DNA]</scope>
    <source>
        <strain evidence="2">CLIB89(W29)</strain>
    </source>
</reference>
<sequence>MPTSFSIIIIQLLFQNAHLNATYLVLHHHRHLLWCVPHQPCQIRAIDRLSVSLHGLSQCLFELSRDDKR</sequence>